<dbReference type="AlphaFoldDB" id="E0VWE2"/>
<evidence type="ECO:0000313" key="4">
    <source>
        <dbReference type="Proteomes" id="UP000009046"/>
    </source>
</evidence>
<dbReference type="GeneID" id="8239429"/>
<dbReference type="HOGENOM" id="CLU_678449_0_0_1"/>
<feature type="region of interest" description="Disordered" evidence="1">
    <location>
        <begin position="138"/>
        <end position="228"/>
    </location>
</feature>
<dbReference type="Proteomes" id="UP000009046">
    <property type="component" value="Unassembled WGS sequence"/>
</dbReference>
<reference evidence="3" key="3">
    <citation type="submission" date="2021-02" db="UniProtKB">
        <authorList>
            <consortium name="EnsemblMetazoa"/>
        </authorList>
    </citation>
    <scope>IDENTIFICATION</scope>
    <source>
        <strain evidence="3">USDA</strain>
    </source>
</reference>
<dbReference type="CTD" id="8239429"/>
<gene>
    <name evidence="3" type="primary">8239429</name>
    <name evidence="2" type="ORF">Phum_PHUM479040</name>
</gene>
<feature type="region of interest" description="Disordered" evidence="1">
    <location>
        <begin position="13"/>
        <end position="46"/>
    </location>
</feature>
<keyword evidence="4" id="KW-1185">Reference proteome</keyword>
<sequence>MLEKFKLFNAKDKESKIGTGNSKRTSSSSGFSSAKSEHSDSSTSLCSDAKQIGLINEKTDIVQLNHQIPHVDQSNIVKYKGTTRTKIAKTNCDKKQNSPKLKRMIEAEVKNPKQMTKNDKVRGIADGERKIVNCIDETSSQQQQQTKLNIMESEKEQKPKQNSYNKMEGYQDNPIKTSNSTGIPKPMAAVKGTTKTMTNPTEMNTLKGKSSSVARIPPGGESEKQKRDDVCVAMVSPMRTSTVNDEDKENDDEKRIIVVESDKKLKDVEEEEVMNVKPMSPLMNGGYRLGNHATLHFTHPGCLNNVQSSKNIYYSQMSTNPNIVNLESIDLAMNGGMDMLKTMNKANLIQDSNSGYVSDTGYSKRKQQQQQQNGKWFETFENLSSVVRDLNSRLFNFHNKNFSPNF</sequence>
<protein>
    <submittedName>
        <fullName evidence="2 3">Uncharacterized protein</fullName>
    </submittedName>
</protein>
<dbReference type="EMBL" id="AAZO01005801">
    <property type="status" value="NOT_ANNOTATED_CDS"/>
    <property type="molecule type" value="Genomic_DNA"/>
</dbReference>
<evidence type="ECO:0000256" key="1">
    <source>
        <dbReference type="SAM" id="MobiDB-lite"/>
    </source>
</evidence>
<evidence type="ECO:0000313" key="2">
    <source>
        <dbReference type="EMBL" id="EEB17693.1"/>
    </source>
</evidence>
<reference evidence="2" key="2">
    <citation type="submission" date="2007-04" db="EMBL/GenBank/DDBJ databases">
        <title>The genome of the human body louse.</title>
        <authorList>
            <consortium name="The Human Body Louse Genome Consortium"/>
            <person name="Kirkness E."/>
            <person name="Walenz B."/>
            <person name="Hass B."/>
            <person name="Bruggner R."/>
            <person name="Strausberg R."/>
        </authorList>
    </citation>
    <scope>NUCLEOTIDE SEQUENCE</scope>
    <source>
        <strain evidence="2">USDA</strain>
    </source>
</reference>
<name>E0VWE2_PEDHC</name>
<dbReference type="STRING" id="121224.E0VWE2"/>
<feature type="compositionally biased region" description="Polar residues" evidence="1">
    <location>
        <begin position="138"/>
        <end position="148"/>
    </location>
</feature>
<dbReference type="EMBL" id="DS235819">
    <property type="protein sequence ID" value="EEB17693.1"/>
    <property type="molecule type" value="Genomic_DNA"/>
</dbReference>
<dbReference type="RefSeq" id="XP_002430431.1">
    <property type="nucleotide sequence ID" value="XM_002430386.1"/>
</dbReference>
<organism>
    <name type="scientific">Pediculus humanus subsp. corporis</name>
    <name type="common">Body louse</name>
    <dbReference type="NCBI Taxonomy" id="121224"/>
    <lineage>
        <taxon>Eukaryota</taxon>
        <taxon>Metazoa</taxon>
        <taxon>Ecdysozoa</taxon>
        <taxon>Arthropoda</taxon>
        <taxon>Hexapoda</taxon>
        <taxon>Insecta</taxon>
        <taxon>Pterygota</taxon>
        <taxon>Neoptera</taxon>
        <taxon>Paraneoptera</taxon>
        <taxon>Psocodea</taxon>
        <taxon>Troctomorpha</taxon>
        <taxon>Phthiraptera</taxon>
        <taxon>Anoplura</taxon>
        <taxon>Pediculidae</taxon>
        <taxon>Pediculus</taxon>
    </lineage>
</organism>
<evidence type="ECO:0000313" key="3">
    <source>
        <dbReference type="EnsemblMetazoa" id="PHUM479040-PA"/>
    </source>
</evidence>
<reference evidence="2" key="1">
    <citation type="submission" date="2007-04" db="EMBL/GenBank/DDBJ databases">
        <title>Annotation of Pediculus humanus corporis strain USDA.</title>
        <authorList>
            <person name="Kirkness E."/>
            <person name="Hannick L."/>
            <person name="Hass B."/>
            <person name="Bruggner R."/>
            <person name="Lawson D."/>
            <person name="Bidwell S."/>
            <person name="Joardar V."/>
            <person name="Caler E."/>
            <person name="Walenz B."/>
            <person name="Inman J."/>
            <person name="Schobel S."/>
            <person name="Galinsky K."/>
            <person name="Amedeo P."/>
            <person name="Strausberg R."/>
        </authorList>
    </citation>
    <scope>NUCLEOTIDE SEQUENCE</scope>
    <source>
        <strain evidence="2">USDA</strain>
    </source>
</reference>
<dbReference type="VEuPathDB" id="VectorBase:PHUM479040"/>
<dbReference type="eggNOG" id="ENOG502RY1Y">
    <property type="taxonomic scope" value="Eukaryota"/>
</dbReference>
<dbReference type="EnsemblMetazoa" id="PHUM479040-RA">
    <property type="protein sequence ID" value="PHUM479040-PA"/>
    <property type="gene ID" value="PHUM479040"/>
</dbReference>
<accession>E0VWE2</accession>
<feature type="compositionally biased region" description="Low complexity" evidence="1">
    <location>
        <begin position="22"/>
        <end position="34"/>
    </location>
</feature>
<feature type="compositionally biased region" description="Polar residues" evidence="1">
    <location>
        <begin position="193"/>
        <end position="213"/>
    </location>
</feature>
<dbReference type="InParanoid" id="E0VWE2"/>
<dbReference type="KEGG" id="phu:Phum_PHUM479040"/>
<proteinExistence type="predicted"/>